<feature type="domain" description="C2H2-type" evidence="9">
    <location>
        <begin position="219"/>
        <end position="246"/>
    </location>
</feature>
<feature type="domain" description="C2H2-type" evidence="9">
    <location>
        <begin position="331"/>
        <end position="358"/>
    </location>
</feature>
<evidence type="ECO:0000256" key="4">
    <source>
        <dbReference type="ARBA" id="ARBA00022771"/>
    </source>
</evidence>
<dbReference type="InParanoid" id="A0A7F5RBY0"/>
<sequence>MEYINIKQMCRICLNIKEEHEMFSVYNIAEKIMSFTTIEITKSDGLPGFICLKCYEVANIAYTFKQQCEKSEHLLKSDETILEKVNALKQQEGRLNVFKVKFQKQDIFSIILRENFIKPIKVSALKKNTCKDIHLKKNITVNDSFETSHDSDQYNGEDNDEFKDLTCRFCNFKANTWKVRYKHEITHGKGIDCYLCGKEFTSLRTMTNHLLHHKRKGAFPCLTCGKKFTLQENLSKHMKRHLGIRPYSCAICNKSFTERSELRIHLASHSQEKRFLCNMCGNKYSRKRLLTMHIEKHHPEPGKALLLCTLCGKGYKDLRLHMLFHKNERKYVCKVCSKAFNSRSNLKTHENIHAEKRPYTCHLCPKGFNQKHVLRTHLKKHHQQSDN</sequence>
<evidence type="ECO:0000256" key="8">
    <source>
        <dbReference type="PROSITE-ProRule" id="PRU01263"/>
    </source>
</evidence>
<dbReference type="Pfam" id="PF07776">
    <property type="entry name" value="zf-AD"/>
    <property type="match status" value="1"/>
</dbReference>
<accession>A0A7F5RBY0</accession>
<dbReference type="SMART" id="SM00355">
    <property type="entry name" value="ZnF_C2H2"/>
    <property type="match status" value="8"/>
</dbReference>
<gene>
    <name evidence="12" type="primary">LOC108743091</name>
</gene>
<dbReference type="GeneID" id="108743091"/>
<feature type="binding site" evidence="8">
    <location>
        <position position="13"/>
    </location>
    <ligand>
        <name>Zn(2+)</name>
        <dbReference type="ChEBI" id="CHEBI:29105"/>
    </ligand>
</feature>
<evidence type="ECO:0000313" key="12">
    <source>
        <dbReference type="RefSeq" id="XP_025833481.1"/>
    </source>
</evidence>
<dbReference type="GO" id="GO:0005634">
    <property type="term" value="C:nucleus"/>
    <property type="evidence" value="ECO:0007669"/>
    <property type="project" value="UniProtKB-SubCell"/>
</dbReference>
<keyword evidence="5 8" id="KW-0862">Zinc</keyword>
<feature type="domain" description="C2H2-type" evidence="9">
    <location>
        <begin position="359"/>
        <end position="386"/>
    </location>
</feature>
<protein>
    <submittedName>
        <fullName evidence="12">Zinc finger protein 596-like</fullName>
    </submittedName>
</protein>
<evidence type="ECO:0000256" key="6">
    <source>
        <dbReference type="ARBA" id="ARBA00023242"/>
    </source>
</evidence>
<feature type="binding site" evidence="8">
    <location>
        <position position="51"/>
    </location>
    <ligand>
        <name>Zn(2+)</name>
        <dbReference type="ChEBI" id="CHEBI:29105"/>
    </ligand>
</feature>
<dbReference type="InterPro" id="IPR036236">
    <property type="entry name" value="Znf_C2H2_sf"/>
</dbReference>
<dbReference type="OrthoDB" id="6735725at2759"/>
<keyword evidence="6" id="KW-0539">Nucleus</keyword>
<evidence type="ECO:0000256" key="7">
    <source>
        <dbReference type="PROSITE-ProRule" id="PRU00042"/>
    </source>
</evidence>
<organism evidence="11 12">
    <name type="scientific">Agrilus planipennis</name>
    <name type="common">Emerald ash borer</name>
    <name type="synonym">Agrilus marcopoli</name>
    <dbReference type="NCBI Taxonomy" id="224129"/>
    <lineage>
        <taxon>Eukaryota</taxon>
        <taxon>Metazoa</taxon>
        <taxon>Ecdysozoa</taxon>
        <taxon>Arthropoda</taxon>
        <taxon>Hexapoda</taxon>
        <taxon>Insecta</taxon>
        <taxon>Pterygota</taxon>
        <taxon>Neoptera</taxon>
        <taxon>Endopterygota</taxon>
        <taxon>Coleoptera</taxon>
        <taxon>Polyphaga</taxon>
        <taxon>Elateriformia</taxon>
        <taxon>Buprestoidea</taxon>
        <taxon>Buprestidae</taxon>
        <taxon>Agrilinae</taxon>
        <taxon>Agrilus</taxon>
    </lineage>
</organism>
<evidence type="ECO:0000313" key="11">
    <source>
        <dbReference type="Proteomes" id="UP000192223"/>
    </source>
</evidence>
<evidence type="ECO:0000259" key="9">
    <source>
        <dbReference type="PROSITE" id="PS50157"/>
    </source>
</evidence>
<dbReference type="InterPro" id="IPR013087">
    <property type="entry name" value="Znf_C2H2_type"/>
</dbReference>
<dbReference type="Pfam" id="PF00096">
    <property type="entry name" value="zf-C2H2"/>
    <property type="match status" value="5"/>
</dbReference>
<dbReference type="AlphaFoldDB" id="A0A7F5RBY0"/>
<keyword evidence="11" id="KW-1185">Reference proteome</keyword>
<dbReference type="GO" id="GO:0000981">
    <property type="term" value="F:DNA-binding transcription factor activity, RNA polymerase II-specific"/>
    <property type="evidence" value="ECO:0007669"/>
    <property type="project" value="TreeGrafter"/>
</dbReference>
<dbReference type="Gene3D" id="3.30.160.60">
    <property type="entry name" value="Classic Zinc Finger"/>
    <property type="match status" value="6"/>
</dbReference>
<dbReference type="SUPFAM" id="SSF57716">
    <property type="entry name" value="Glucocorticoid receptor-like (DNA-binding domain)"/>
    <property type="match status" value="1"/>
</dbReference>
<feature type="domain" description="ZAD" evidence="10">
    <location>
        <begin position="8"/>
        <end position="78"/>
    </location>
</feature>
<dbReference type="FunFam" id="3.30.160.60:FF:000065">
    <property type="entry name" value="B-cell CLL/lymphoma 6, member B"/>
    <property type="match status" value="1"/>
</dbReference>
<feature type="binding site" evidence="8">
    <location>
        <position position="54"/>
    </location>
    <ligand>
        <name>Zn(2+)</name>
        <dbReference type="ChEBI" id="CHEBI:29105"/>
    </ligand>
</feature>
<evidence type="ECO:0000256" key="1">
    <source>
        <dbReference type="ARBA" id="ARBA00004123"/>
    </source>
</evidence>
<name>A0A7F5RBY0_AGRPL</name>
<keyword evidence="3" id="KW-0677">Repeat</keyword>
<dbReference type="Gene3D" id="3.40.1800.20">
    <property type="match status" value="1"/>
</dbReference>
<dbReference type="FunFam" id="3.30.160.60:FF:001182">
    <property type="entry name" value="Zinc finger, C2H2 type"/>
    <property type="match status" value="1"/>
</dbReference>
<dbReference type="PANTHER" id="PTHR24394:SF29">
    <property type="entry name" value="MYONEURIN"/>
    <property type="match status" value="1"/>
</dbReference>
<feature type="binding site" evidence="8">
    <location>
        <position position="10"/>
    </location>
    <ligand>
        <name>Zn(2+)</name>
        <dbReference type="ChEBI" id="CHEBI:29105"/>
    </ligand>
</feature>
<dbReference type="PROSITE" id="PS51915">
    <property type="entry name" value="ZAD"/>
    <property type="match status" value="1"/>
</dbReference>
<evidence type="ECO:0000256" key="2">
    <source>
        <dbReference type="ARBA" id="ARBA00022723"/>
    </source>
</evidence>
<proteinExistence type="predicted"/>
<keyword evidence="2 8" id="KW-0479">Metal-binding</keyword>
<reference evidence="12" key="1">
    <citation type="submission" date="2025-08" db="UniProtKB">
        <authorList>
            <consortium name="RefSeq"/>
        </authorList>
    </citation>
    <scope>IDENTIFICATION</scope>
    <source>
        <tissue evidence="12">Entire body</tissue>
    </source>
</reference>
<evidence type="ECO:0000256" key="3">
    <source>
        <dbReference type="ARBA" id="ARBA00022737"/>
    </source>
</evidence>
<feature type="domain" description="C2H2-type" evidence="9">
    <location>
        <begin position="247"/>
        <end position="274"/>
    </location>
</feature>
<comment type="subcellular location">
    <subcellularLocation>
        <location evidence="1">Nucleus</location>
    </subcellularLocation>
</comment>
<evidence type="ECO:0000256" key="5">
    <source>
        <dbReference type="ARBA" id="ARBA00022833"/>
    </source>
</evidence>
<dbReference type="SUPFAM" id="SSF57667">
    <property type="entry name" value="beta-beta-alpha zinc fingers"/>
    <property type="match status" value="3"/>
</dbReference>
<dbReference type="KEGG" id="apln:108743091"/>
<evidence type="ECO:0000259" key="10">
    <source>
        <dbReference type="PROSITE" id="PS51915"/>
    </source>
</evidence>
<feature type="domain" description="C2H2-type" evidence="9">
    <location>
        <begin position="191"/>
        <end position="218"/>
    </location>
</feature>
<dbReference type="PANTHER" id="PTHR24394">
    <property type="entry name" value="ZINC FINGER PROTEIN"/>
    <property type="match status" value="1"/>
</dbReference>
<dbReference type="SMART" id="SM00868">
    <property type="entry name" value="zf-AD"/>
    <property type="match status" value="1"/>
</dbReference>
<dbReference type="InterPro" id="IPR012934">
    <property type="entry name" value="Znf_AD"/>
</dbReference>
<feature type="domain" description="C2H2-type" evidence="9">
    <location>
        <begin position="275"/>
        <end position="302"/>
    </location>
</feature>
<dbReference type="RefSeq" id="XP_025833481.1">
    <property type="nucleotide sequence ID" value="XM_025977696.1"/>
</dbReference>
<dbReference type="GO" id="GO:0008270">
    <property type="term" value="F:zinc ion binding"/>
    <property type="evidence" value="ECO:0007669"/>
    <property type="project" value="UniProtKB-UniRule"/>
</dbReference>
<dbReference type="Proteomes" id="UP000192223">
    <property type="component" value="Unplaced"/>
</dbReference>
<dbReference type="PROSITE" id="PS50157">
    <property type="entry name" value="ZINC_FINGER_C2H2_2"/>
    <property type="match status" value="6"/>
</dbReference>
<dbReference type="PROSITE" id="PS00028">
    <property type="entry name" value="ZINC_FINGER_C2H2_1"/>
    <property type="match status" value="5"/>
</dbReference>
<keyword evidence="4 7" id="KW-0863">Zinc-finger</keyword>